<dbReference type="RefSeq" id="WP_156537794.1">
    <property type="nucleotide sequence ID" value="NZ_WPHN01000005.1"/>
</dbReference>
<accession>A0A6L6VG66</accession>
<gene>
    <name evidence="1" type="ORF">GOZ90_19615</name>
</gene>
<evidence type="ECO:0000313" key="2">
    <source>
        <dbReference type="Proteomes" id="UP000477951"/>
    </source>
</evidence>
<name>A0A6L6VG66_AGRVI</name>
<evidence type="ECO:0000313" key="1">
    <source>
        <dbReference type="EMBL" id="MUZ74900.1"/>
    </source>
</evidence>
<proteinExistence type="predicted"/>
<dbReference type="Proteomes" id="UP000477951">
    <property type="component" value="Unassembled WGS sequence"/>
</dbReference>
<comment type="caution">
    <text evidence="1">The sequence shown here is derived from an EMBL/GenBank/DDBJ whole genome shotgun (WGS) entry which is preliminary data.</text>
</comment>
<organism evidence="1 2">
    <name type="scientific">Agrobacterium vitis</name>
    <name type="common">Rhizobium vitis</name>
    <dbReference type="NCBI Taxonomy" id="373"/>
    <lineage>
        <taxon>Bacteria</taxon>
        <taxon>Pseudomonadati</taxon>
        <taxon>Pseudomonadota</taxon>
        <taxon>Alphaproteobacteria</taxon>
        <taxon>Hyphomicrobiales</taxon>
        <taxon>Rhizobiaceae</taxon>
        <taxon>Rhizobium/Agrobacterium group</taxon>
        <taxon>Agrobacterium</taxon>
    </lineage>
</organism>
<protein>
    <submittedName>
        <fullName evidence="1">Uncharacterized protein</fullName>
    </submittedName>
</protein>
<reference evidence="1 2" key="1">
    <citation type="submission" date="2019-12" db="EMBL/GenBank/DDBJ databases">
        <title>Whole-genome sequencing of Allorhizobium vitis.</title>
        <authorList>
            <person name="Gan H.M."/>
            <person name="Szegedi E."/>
            <person name="Burr T."/>
            <person name="Savka M.A."/>
        </authorList>
    </citation>
    <scope>NUCLEOTIDE SEQUENCE [LARGE SCALE GENOMIC DNA]</scope>
    <source>
        <strain evidence="1 2">CG516</strain>
    </source>
</reference>
<dbReference type="EMBL" id="WPHR01000021">
    <property type="protein sequence ID" value="MUZ74900.1"/>
    <property type="molecule type" value="Genomic_DNA"/>
</dbReference>
<dbReference type="AlphaFoldDB" id="A0A6L6VG66"/>
<sequence length="115" mass="13363">MRSEFLDISQTLIWSSSLVLQSGQDDRHRIALAYQEAEELVDRIPLDNGSARPRIIACFERFDTYQAANDIACVGWMLMSIQQRVNEQNLYDWHQLHDVVTKVLKLLPRPEPTVH</sequence>